<evidence type="ECO:0000313" key="2">
    <source>
        <dbReference type="WBParaSite" id="RSKR_0000023000.1"/>
    </source>
</evidence>
<proteinExistence type="predicted"/>
<evidence type="ECO:0000313" key="1">
    <source>
        <dbReference type="Proteomes" id="UP000095286"/>
    </source>
</evidence>
<organism evidence="1 2">
    <name type="scientific">Rhabditophanes sp. KR3021</name>
    <dbReference type="NCBI Taxonomy" id="114890"/>
    <lineage>
        <taxon>Eukaryota</taxon>
        <taxon>Metazoa</taxon>
        <taxon>Ecdysozoa</taxon>
        <taxon>Nematoda</taxon>
        <taxon>Chromadorea</taxon>
        <taxon>Rhabditida</taxon>
        <taxon>Tylenchina</taxon>
        <taxon>Panagrolaimomorpha</taxon>
        <taxon>Strongyloidoidea</taxon>
        <taxon>Alloionematidae</taxon>
        <taxon>Rhabditophanes</taxon>
    </lineage>
</organism>
<name>A0AC35TGI2_9BILA</name>
<sequence>MKIQQNLHQLLDSVPGLNTILILDPVYATVVKVGDEIRNQIGLMSATKSVVDQVKKFSLGSFKSLSLIYNSKQIIVLRVDILTVFLIAEISVNGYYLIQLRDQLQPIVEECIKASDILRDFEQDKISFPF</sequence>
<dbReference type="WBParaSite" id="RSKR_0000023000.1">
    <property type="protein sequence ID" value="RSKR_0000023000.1"/>
    <property type="gene ID" value="RSKR_0000023000"/>
</dbReference>
<reference evidence="2" key="1">
    <citation type="submission" date="2016-11" db="UniProtKB">
        <authorList>
            <consortium name="WormBaseParasite"/>
        </authorList>
    </citation>
    <scope>IDENTIFICATION</scope>
    <source>
        <strain evidence="2">KR3021</strain>
    </source>
</reference>
<accession>A0AC35TGI2</accession>
<dbReference type="Proteomes" id="UP000095286">
    <property type="component" value="Unplaced"/>
</dbReference>
<protein>
    <submittedName>
        <fullName evidence="2">Robl_LC7 domain-containing protein</fullName>
    </submittedName>
</protein>